<keyword evidence="3" id="KW-1185">Reference proteome</keyword>
<dbReference type="EMBL" id="JBKBDE010000001">
    <property type="protein sequence ID" value="MFN6549982.1"/>
    <property type="molecule type" value="Genomic_DNA"/>
</dbReference>
<keyword evidence="1" id="KW-0732">Signal</keyword>
<comment type="caution">
    <text evidence="2">The sequence shown here is derived from an EMBL/GenBank/DDBJ whole genome shotgun (WGS) entry which is preliminary data.</text>
</comment>
<feature type="signal peptide" evidence="1">
    <location>
        <begin position="1"/>
        <end position="27"/>
    </location>
</feature>
<dbReference type="RefSeq" id="WP_409548826.1">
    <property type="nucleotide sequence ID" value="NZ_JBKBDE010000001.1"/>
</dbReference>
<name>A0ABW9LQ17_9MYCO</name>
<sequence>MSTIRRHLIPVVTAAAAIVALPATAHACPASTKFVTPSGNIWCLVSSNSDSKNGVVCEIREHTYTAPPKPADCHLDWGDRISLKPGGDPVVHCHGDTIFETGMPTLPYGQTRWAGPIKCEAQPEGVTCTDTVTGHLFRISRETLELS</sequence>
<evidence type="ECO:0000313" key="3">
    <source>
        <dbReference type="Proteomes" id="UP001635817"/>
    </source>
</evidence>
<dbReference type="Pfam" id="PF20341">
    <property type="entry name" value="DUF6636"/>
    <property type="match status" value="1"/>
</dbReference>
<organism evidence="2 3">
    <name type="scientific">Mycolicibacterium septicum</name>
    <dbReference type="NCBI Taxonomy" id="98668"/>
    <lineage>
        <taxon>Bacteria</taxon>
        <taxon>Bacillati</taxon>
        <taxon>Actinomycetota</taxon>
        <taxon>Actinomycetes</taxon>
        <taxon>Mycobacteriales</taxon>
        <taxon>Mycobacteriaceae</taxon>
        <taxon>Mycolicibacterium</taxon>
    </lineage>
</organism>
<accession>A0ABW9LQ17</accession>
<protein>
    <submittedName>
        <fullName evidence="2">DUF6636 domain-containing protein</fullName>
    </submittedName>
</protein>
<feature type="chain" id="PRO_5047229006" evidence="1">
    <location>
        <begin position="28"/>
        <end position="147"/>
    </location>
</feature>
<reference evidence="2 3" key="1">
    <citation type="submission" date="2024-12" db="EMBL/GenBank/DDBJ databases">
        <title>The coexistence of Mycolicibacterium septicum and Mycolicibacterium nivoides in clinical samples.</title>
        <authorList>
            <person name="Wang C."/>
            <person name="Feng Y."/>
            <person name="Zong Z."/>
        </authorList>
    </citation>
    <scope>NUCLEOTIDE SEQUENCE [LARGE SCALE GENOMIC DNA]</scope>
    <source>
        <strain evidence="2 3">120310</strain>
    </source>
</reference>
<gene>
    <name evidence="2" type="ORF">ACK4CP_06255</name>
</gene>
<evidence type="ECO:0000256" key="1">
    <source>
        <dbReference type="SAM" id="SignalP"/>
    </source>
</evidence>
<dbReference type="Proteomes" id="UP001635817">
    <property type="component" value="Unassembled WGS sequence"/>
</dbReference>
<dbReference type="InterPro" id="IPR046576">
    <property type="entry name" value="DUF6636"/>
</dbReference>
<proteinExistence type="predicted"/>
<evidence type="ECO:0000313" key="2">
    <source>
        <dbReference type="EMBL" id="MFN6549982.1"/>
    </source>
</evidence>